<dbReference type="AlphaFoldDB" id="A0A0S2LVE4"/>
<dbReference type="InterPro" id="IPR006119">
    <property type="entry name" value="Resolv_N"/>
</dbReference>
<evidence type="ECO:0000313" key="3">
    <source>
        <dbReference type="EMBL" id="ALO65248.1"/>
    </source>
</evidence>
<feature type="domain" description="Resolvase/invertase-type recombinase catalytic" evidence="2">
    <location>
        <begin position="7"/>
        <end position="140"/>
    </location>
</feature>
<dbReference type="SUPFAM" id="SSF46689">
    <property type="entry name" value="Homeodomain-like"/>
    <property type="match status" value="1"/>
</dbReference>
<dbReference type="PANTHER" id="PTHR30461:SF26">
    <property type="entry name" value="RESOLVASE HOMOLOG YNEB"/>
    <property type="match status" value="1"/>
</dbReference>
<proteinExistence type="inferred from homology"/>
<protein>
    <submittedName>
        <fullName evidence="3">Transposase</fullName>
    </submittedName>
</protein>
<dbReference type="GO" id="GO:0003677">
    <property type="term" value="F:DNA binding"/>
    <property type="evidence" value="ECO:0007669"/>
    <property type="project" value="InterPro"/>
</dbReference>
<dbReference type="CDD" id="cd00569">
    <property type="entry name" value="HTH_Hin_like"/>
    <property type="match status" value="1"/>
</dbReference>
<dbReference type="Gene3D" id="1.10.10.60">
    <property type="entry name" value="Homeodomain-like"/>
    <property type="match status" value="1"/>
</dbReference>
<dbReference type="GO" id="GO:0000150">
    <property type="term" value="F:DNA strand exchange activity"/>
    <property type="evidence" value="ECO:0007669"/>
    <property type="project" value="InterPro"/>
</dbReference>
<accession>A0A0S2LVE4</accession>
<name>A0A0S2LVE4_9MICC</name>
<reference evidence="4" key="1">
    <citation type="submission" date="2015-11" db="EMBL/GenBank/DDBJ databases">
        <authorList>
            <person name="Kumar R."/>
            <person name="Singh D."/>
            <person name="Swarnkar M.K."/>
            <person name="Singh A.K."/>
            <person name="Kumar S."/>
        </authorList>
    </citation>
    <scope>NUCLEOTIDE SEQUENCE [LARGE SCALE GENOMIC DNA]</scope>
    <source>
        <strain evidence="4">ERGS4:06</strain>
    </source>
</reference>
<dbReference type="SMART" id="SM00857">
    <property type="entry name" value="Resolvase"/>
    <property type="match status" value="1"/>
</dbReference>
<evidence type="ECO:0000313" key="4">
    <source>
        <dbReference type="Proteomes" id="UP000059574"/>
    </source>
</evidence>
<dbReference type="InterPro" id="IPR050639">
    <property type="entry name" value="SSR_resolvase"/>
</dbReference>
<dbReference type="SUPFAM" id="SSF53041">
    <property type="entry name" value="Resolvase-like"/>
    <property type="match status" value="1"/>
</dbReference>
<evidence type="ECO:0000256" key="1">
    <source>
        <dbReference type="ARBA" id="ARBA00009913"/>
    </source>
</evidence>
<dbReference type="InterPro" id="IPR006120">
    <property type="entry name" value="Resolvase_HTH_dom"/>
</dbReference>
<dbReference type="InterPro" id="IPR036162">
    <property type="entry name" value="Resolvase-like_N_sf"/>
</dbReference>
<dbReference type="Pfam" id="PF02796">
    <property type="entry name" value="HTH_7"/>
    <property type="match status" value="1"/>
</dbReference>
<dbReference type="PANTHER" id="PTHR30461">
    <property type="entry name" value="DNA-INVERTASE FROM LAMBDOID PROPHAGE"/>
    <property type="match status" value="1"/>
</dbReference>
<comment type="similarity">
    <text evidence="1">Belongs to the site-specific recombinase resolvase family.</text>
</comment>
<evidence type="ECO:0000259" key="2">
    <source>
        <dbReference type="PROSITE" id="PS51736"/>
    </source>
</evidence>
<dbReference type="RefSeq" id="WP_062285503.1">
    <property type="nucleotide sequence ID" value="NZ_CP013200.1"/>
</dbReference>
<dbReference type="Pfam" id="PF00239">
    <property type="entry name" value="Resolvase"/>
    <property type="match status" value="1"/>
</dbReference>
<organism evidence="3 4">
    <name type="scientific">Arthrobacter alpinus</name>
    <dbReference type="NCBI Taxonomy" id="656366"/>
    <lineage>
        <taxon>Bacteria</taxon>
        <taxon>Bacillati</taxon>
        <taxon>Actinomycetota</taxon>
        <taxon>Actinomycetes</taxon>
        <taxon>Micrococcales</taxon>
        <taxon>Micrococcaceae</taxon>
        <taxon>Arthrobacter</taxon>
    </lineage>
</organism>
<reference evidence="3 4" key="2">
    <citation type="journal article" date="2016" name="J. Biotechnol.">
        <title>Complete genome sequence of Arthrobacter alpinus ERGS4:06, a yellow pigmented bacterium tolerant to cold and radiations isolated from Sikkim Himalaya.</title>
        <authorList>
            <person name="Kumar R."/>
            <person name="Singh D."/>
            <person name="Swarnkar M.K."/>
            <person name="Singh A.K."/>
            <person name="Kumar S."/>
        </authorList>
    </citation>
    <scope>NUCLEOTIDE SEQUENCE [LARGE SCALE GENOMIC DNA]</scope>
    <source>
        <strain evidence="3 4">ERGS4:06</strain>
    </source>
</reference>
<dbReference type="EMBL" id="CP013200">
    <property type="protein sequence ID" value="ALO65248.1"/>
    <property type="molecule type" value="Genomic_DNA"/>
</dbReference>
<sequence>MVGHKGQVVGYVRVSAADQNEARQLEALGAVDRLFSEKVSGKNTEDRAQLQEMLAYVRDGDKVRVKSPDRLARSTTDLLALAERLKTKGVALEFIDNPALNTDTPQGQFMLTVLAAIAQLERQTIRERQAEGIAIARRSGIYDRVPKLTPEQIQLARERIAKDVPKAKIARDLGVSRQTLYAALNASGKYAQVPAP</sequence>
<dbReference type="CDD" id="cd03768">
    <property type="entry name" value="SR_ResInv"/>
    <property type="match status" value="1"/>
</dbReference>
<dbReference type="OrthoDB" id="128993at2"/>
<dbReference type="InterPro" id="IPR009057">
    <property type="entry name" value="Homeodomain-like_sf"/>
</dbReference>
<dbReference type="PROSITE" id="PS51736">
    <property type="entry name" value="RECOMBINASES_3"/>
    <property type="match status" value="1"/>
</dbReference>
<gene>
    <name evidence="3" type="ORF">AS189_00545</name>
</gene>
<dbReference type="Gene3D" id="3.40.50.1390">
    <property type="entry name" value="Resolvase, N-terminal catalytic domain"/>
    <property type="match status" value="1"/>
</dbReference>
<dbReference type="Proteomes" id="UP000059574">
    <property type="component" value="Chromosome"/>
</dbReference>